<evidence type="ECO:0000259" key="1">
    <source>
        <dbReference type="PROSITE" id="PS51724"/>
    </source>
</evidence>
<reference evidence="2" key="1">
    <citation type="submission" date="2020-09" db="EMBL/GenBank/DDBJ databases">
        <title>Taishania pollutisoli gen. nov., sp. nov., Isolated from Tetrabromobisphenol A-Contaminated Soil.</title>
        <authorList>
            <person name="Chen Q."/>
        </authorList>
    </citation>
    <scope>NUCLEOTIDE SEQUENCE</scope>
    <source>
        <strain evidence="2">CZZ-1</strain>
    </source>
</reference>
<feature type="domain" description="SPOR" evidence="1">
    <location>
        <begin position="50"/>
        <end position="126"/>
    </location>
</feature>
<dbReference type="Proteomes" id="UP000652681">
    <property type="component" value="Unassembled WGS sequence"/>
</dbReference>
<evidence type="ECO:0000313" key="2">
    <source>
        <dbReference type="EMBL" id="MBC9811320.1"/>
    </source>
</evidence>
<comment type="caution">
    <text evidence="2">The sequence shown here is derived from an EMBL/GenBank/DDBJ whole genome shotgun (WGS) entry which is preliminary data.</text>
</comment>
<gene>
    <name evidence="2" type="ORF">H9Y05_02420</name>
</gene>
<evidence type="ECO:0000313" key="3">
    <source>
        <dbReference type="Proteomes" id="UP000652681"/>
    </source>
</evidence>
<sequence>MKKTILLFCLWILSPGNTVVYSQGNIEVVKDPRINELIKKQGEVIPPATSVQINGYRLQLFFDSERSKVDQARMQFAKSFPKIETYVTYSAPNYFLRVGDFRTQLEADRLKAEVGTTYPTSFIVQEKVNLPRID</sequence>
<dbReference type="GO" id="GO:0042834">
    <property type="term" value="F:peptidoglycan binding"/>
    <property type="evidence" value="ECO:0007669"/>
    <property type="project" value="InterPro"/>
</dbReference>
<proteinExistence type="predicted"/>
<organism evidence="2 3">
    <name type="scientific">Taishania pollutisoli</name>
    <dbReference type="NCBI Taxonomy" id="2766479"/>
    <lineage>
        <taxon>Bacteria</taxon>
        <taxon>Pseudomonadati</taxon>
        <taxon>Bacteroidota</taxon>
        <taxon>Flavobacteriia</taxon>
        <taxon>Flavobacteriales</taxon>
        <taxon>Crocinitomicaceae</taxon>
        <taxon>Taishania</taxon>
    </lineage>
</organism>
<dbReference type="EMBL" id="JACVEL010000001">
    <property type="protein sequence ID" value="MBC9811320.1"/>
    <property type="molecule type" value="Genomic_DNA"/>
</dbReference>
<name>A0A8J6U1M4_9FLAO</name>
<keyword evidence="3" id="KW-1185">Reference proteome</keyword>
<dbReference type="RefSeq" id="WP_163490510.1">
    <property type="nucleotide sequence ID" value="NZ_JACVEL010000001.1"/>
</dbReference>
<protein>
    <submittedName>
        <fullName evidence="2">SPOR domain-containing protein</fullName>
    </submittedName>
</protein>
<dbReference type="Pfam" id="PF05036">
    <property type="entry name" value="SPOR"/>
    <property type="match status" value="1"/>
</dbReference>
<dbReference type="PROSITE" id="PS51724">
    <property type="entry name" value="SPOR"/>
    <property type="match status" value="1"/>
</dbReference>
<dbReference type="InterPro" id="IPR007730">
    <property type="entry name" value="SPOR-like_dom"/>
</dbReference>
<accession>A0A8J6U1M4</accession>
<dbReference type="AlphaFoldDB" id="A0A8J6U1M4"/>